<dbReference type="Pfam" id="PF01547">
    <property type="entry name" value="SBP_bac_1"/>
    <property type="match status" value="1"/>
</dbReference>
<proteinExistence type="predicted"/>
<evidence type="ECO:0000313" key="3">
    <source>
        <dbReference type="Proteomes" id="UP001519363"/>
    </source>
</evidence>
<comment type="caution">
    <text evidence="2">The sequence shown here is derived from an EMBL/GenBank/DDBJ whole genome shotgun (WGS) entry which is preliminary data.</text>
</comment>
<feature type="chain" id="PRO_5047526864" evidence="1">
    <location>
        <begin position="23"/>
        <end position="428"/>
    </location>
</feature>
<dbReference type="PANTHER" id="PTHR43649:SF30">
    <property type="entry name" value="ABC TRANSPORTER SUBSTRATE-BINDING PROTEIN"/>
    <property type="match status" value="1"/>
</dbReference>
<dbReference type="RefSeq" id="WP_086784179.1">
    <property type="nucleotide sequence ID" value="NZ_JAGIOO010000001.1"/>
</dbReference>
<dbReference type="InterPro" id="IPR006059">
    <property type="entry name" value="SBP"/>
</dbReference>
<feature type="signal peptide" evidence="1">
    <location>
        <begin position="1"/>
        <end position="22"/>
    </location>
</feature>
<dbReference type="PROSITE" id="PS51257">
    <property type="entry name" value="PROKAR_LIPOPROTEIN"/>
    <property type="match status" value="1"/>
</dbReference>
<name>A0ABS5AST9_9PSEU</name>
<dbReference type="PANTHER" id="PTHR43649">
    <property type="entry name" value="ARABINOSE-BINDING PROTEIN-RELATED"/>
    <property type="match status" value="1"/>
</dbReference>
<dbReference type="SUPFAM" id="SSF53850">
    <property type="entry name" value="Periplasmic binding protein-like II"/>
    <property type="match status" value="1"/>
</dbReference>
<keyword evidence="2" id="KW-0762">Sugar transport</keyword>
<dbReference type="EMBL" id="JAGIOO010000001">
    <property type="protein sequence ID" value="MBP2479648.1"/>
    <property type="molecule type" value="Genomic_DNA"/>
</dbReference>
<keyword evidence="3" id="KW-1185">Reference proteome</keyword>
<keyword evidence="1" id="KW-0732">Signal</keyword>
<keyword evidence="2" id="KW-0813">Transport</keyword>
<dbReference type="InterPro" id="IPR050490">
    <property type="entry name" value="Bact_solute-bd_prot1"/>
</dbReference>
<organism evidence="2 3">
    <name type="scientific">Crossiella equi</name>
    <dbReference type="NCBI Taxonomy" id="130796"/>
    <lineage>
        <taxon>Bacteria</taxon>
        <taxon>Bacillati</taxon>
        <taxon>Actinomycetota</taxon>
        <taxon>Actinomycetes</taxon>
        <taxon>Pseudonocardiales</taxon>
        <taxon>Pseudonocardiaceae</taxon>
        <taxon>Crossiella</taxon>
    </lineage>
</organism>
<reference evidence="2 3" key="1">
    <citation type="submission" date="2021-03" db="EMBL/GenBank/DDBJ databases">
        <title>Sequencing the genomes of 1000 actinobacteria strains.</title>
        <authorList>
            <person name="Klenk H.-P."/>
        </authorList>
    </citation>
    <scope>NUCLEOTIDE SEQUENCE [LARGE SCALE GENOMIC DNA]</scope>
    <source>
        <strain evidence="2 3">DSM 44580</strain>
    </source>
</reference>
<evidence type="ECO:0000256" key="1">
    <source>
        <dbReference type="SAM" id="SignalP"/>
    </source>
</evidence>
<accession>A0ABS5AST9</accession>
<evidence type="ECO:0000313" key="2">
    <source>
        <dbReference type="EMBL" id="MBP2479648.1"/>
    </source>
</evidence>
<protein>
    <submittedName>
        <fullName evidence="2">Multiple sugar transport system substrate-binding protein</fullName>
    </submittedName>
</protein>
<dbReference type="Gene3D" id="3.40.190.10">
    <property type="entry name" value="Periplasmic binding protein-like II"/>
    <property type="match status" value="1"/>
</dbReference>
<dbReference type="Proteomes" id="UP001519363">
    <property type="component" value="Unassembled WGS sequence"/>
</dbReference>
<gene>
    <name evidence="2" type="ORF">JOF53_008520</name>
</gene>
<sequence length="428" mass="45790">MTAKLAWLAGWTALLLAATACGDGGGSAAPQALTVWVDSTRLAAAQLYQKQNPSVPMDIVTYDGGANGSNYLQTKVSLFNRTRSGWPDVVFSSQNNETTWAVPAKFAAPLDKGLIPRSLLDGWAAGANDPCVVEGTLYCLRNDLSQTVLWYDAALMEQWGYQVPTTWEQYEDLGRRVAAEHPGHLVGSAGDTFTPEIYLWAGKCGANQITGPKQVTVNTTGPRCTRMAALLDTLIKNGTLSTSSVFSSDFGKNHAGKILMMPGPAWYGGSLFQDTFKVPPGRIAVAPMPRWADDPSPSAGNVGGGTWLLSAHSTKVRAATDFLTWVTTSADYQGKLAPGYPAYQPAAKAWLDRQAASGYYANDVAAPLQAAAGQVWPGWGYGQFSQEAIWAARVTPGLHAGRTIVSMLPEWQQAIVDHARADGYQVSP</sequence>